<protein>
    <recommendedName>
        <fullName evidence="3">Sulfotransferase family protein</fullName>
    </recommendedName>
</protein>
<accession>A0A858WNC0</accession>
<organism evidence="1 2">
    <name type="scientific">Xanthomonas phage FoX4</name>
    <dbReference type="NCBI Taxonomy" id="2723900"/>
    <lineage>
        <taxon>Viruses</taxon>
        <taxon>Duplodnaviria</taxon>
        <taxon>Heunggongvirae</taxon>
        <taxon>Uroviricota</taxon>
        <taxon>Caudoviricetes</taxon>
        <taxon>Foxquatrovirus</taxon>
        <taxon>Foxquatrovirus fox4</taxon>
    </lineage>
</organism>
<sequence>MRFTADDWHLAARVATGIDPRKIRQPTTPEGSPRPMKDYSRVTIYVSLPRTRSQWMANFYSYATHSWHDPLKDCSHPGELVDRIDDWLKRYHESTRLFIADTAFLLFRDYLVGRMPGVRLYHVWRSPVEVQASIERQVPGSMMVHLLPKLARRLMRIGDPLYNYADLDRHAREWFPDITGLSYFPLDDELYRLLCHRRVDVPLLEQGGDPVKTRALLRYSEIR</sequence>
<evidence type="ECO:0008006" key="3">
    <source>
        <dbReference type="Google" id="ProtNLM"/>
    </source>
</evidence>
<evidence type="ECO:0000313" key="1">
    <source>
        <dbReference type="EMBL" id="QJI53005.1"/>
    </source>
</evidence>
<evidence type="ECO:0000313" key="2">
    <source>
        <dbReference type="Proteomes" id="UP000671952"/>
    </source>
</evidence>
<name>A0A858WNC0_9CAUD</name>
<keyword evidence="2" id="KW-1185">Reference proteome</keyword>
<reference evidence="1" key="1">
    <citation type="submission" date="2020-03" db="EMBL/GenBank/DDBJ databases">
        <title>Development of an integrated pest management strategy to control Xanthomonas campestris pv. campestris by using bacteriophages.</title>
        <authorList>
            <person name="Holtappels D."/>
            <person name="Rombouts S."/>
            <person name="Lavigne R."/>
            <person name="Wagemans J."/>
        </authorList>
    </citation>
    <scope>NUCLEOTIDE SEQUENCE</scope>
</reference>
<dbReference type="EMBL" id="MT161385">
    <property type="protein sequence ID" value="QJI53005.1"/>
    <property type="molecule type" value="Genomic_DNA"/>
</dbReference>
<dbReference type="Proteomes" id="UP000671952">
    <property type="component" value="Segment"/>
</dbReference>
<proteinExistence type="predicted"/>
<gene>
    <name evidence="1" type="ORF">XccvBFoX4_gp51c</name>
</gene>